<proteinExistence type="predicted"/>
<keyword evidence="1" id="KW-0732">Signal</keyword>
<organism evidence="2 4">
    <name type="scientific">Aliidiomarina maris</name>
    <dbReference type="NCBI Taxonomy" id="531312"/>
    <lineage>
        <taxon>Bacteria</taxon>
        <taxon>Pseudomonadati</taxon>
        <taxon>Pseudomonadota</taxon>
        <taxon>Gammaproteobacteria</taxon>
        <taxon>Alteromonadales</taxon>
        <taxon>Idiomarinaceae</taxon>
        <taxon>Aliidiomarina</taxon>
    </lineage>
</organism>
<reference evidence="2 4" key="2">
    <citation type="submission" date="2018-06" db="EMBL/GenBank/DDBJ databases">
        <title>Genomic Encyclopedia of Type Strains, Phase III (KMG-III): the genomes of soil and plant-associated and newly described type strains.</title>
        <authorList>
            <person name="Whitman W."/>
        </authorList>
    </citation>
    <scope>NUCLEOTIDE SEQUENCE [LARGE SCALE GENOMIC DNA]</scope>
    <source>
        <strain evidence="2 4">CGMCC 1.15366</strain>
    </source>
</reference>
<name>A0A327WTP9_9GAMM</name>
<feature type="chain" id="PRO_5016392801" description="Secreted protein" evidence="1">
    <location>
        <begin position="23"/>
        <end position="203"/>
    </location>
</feature>
<dbReference type="Proteomes" id="UP000249203">
    <property type="component" value="Unassembled WGS sequence"/>
</dbReference>
<dbReference type="OrthoDB" id="1524207at2"/>
<feature type="signal peptide" evidence="1">
    <location>
        <begin position="1"/>
        <end position="22"/>
    </location>
</feature>
<reference evidence="3 5" key="1">
    <citation type="journal article" date="2018" name="Front. Microbiol.">
        <title>Genome-Based Analysis Reveals the Taxonomy and Diversity of the Family Idiomarinaceae.</title>
        <authorList>
            <person name="Liu Y."/>
            <person name="Lai Q."/>
            <person name="Shao Z."/>
        </authorList>
    </citation>
    <scope>NUCLEOTIDE SEQUENCE [LARGE SCALE GENOMIC DNA]</scope>
    <source>
        <strain evidence="3 5">CF12-14</strain>
    </source>
</reference>
<evidence type="ECO:0000313" key="5">
    <source>
        <dbReference type="Proteomes" id="UP000287865"/>
    </source>
</evidence>
<gene>
    <name evidence="2" type="ORF">B0I24_11436</name>
    <name evidence="3" type="ORF">CWE07_12725</name>
</gene>
<keyword evidence="5" id="KW-1185">Reference proteome</keyword>
<evidence type="ECO:0000313" key="2">
    <source>
        <dbReference type="EMBL" id="RAJ94632.1"/>
    </source>
</evidence>
<sequence>MRTSLKVLATAASLLTVTSVSAAPVLTSTNVQDQFFDNLRQYCGQAFEGTVVEDNFTGIETFSQNRLVMHVRVCEEDRLEIPFHVGNNHSRTWILTKTGSGISLKHDHRKANGDEDIDGGTMYGGHTIDSGWANAQSFPADQASKEDFIRRRTPQSVGNTWHMFIYPDEFFGYRLTRPGREMRVDFDLTNPVDLPPTPWGYED</sequence>
<dbReference type="AlphaFoldDB" id="A0A327WTP9"/>
<dbReference type="Proteomes" id="UP000287865">
    <property type="component" value="Unassembled WGS sequence"/>
</dbReference>
<evidence type="ECO:0000313" key="4">
    <source>
        <dbReference type="Proteomes" id="UP000249203"/>
    </source>
</evidence>
<dbReference type="EMBL" id="PIPK01000015">
    <property type="protein sequence ID" value="RUO19732.1"/>
    <property type="molecule type" value="Genomic_DNA"/>
</dbReference>
<comment type="caution">
    <text evidence="2">The sequence shown here is derived from an EMBL/GenBank/DDBJ whole genome shotgun (WGS) entry which is preliminary data.</text>
</comment>
<protein>
    <recommendedName>
        <fullName evidence="6">Secreted protein</fullName>
    </recommendedName>
</protein>
<evidence type="ECO:0008006" key="6">
    <source>
        <dbReference type="Google" id="ProtNLM"/>
    </source>
</evidence>
<accession>A0A327WTP9</accession>
<dbReference type="EMBL" id="QLMD01000014">
    <property type="protein sequence ID" value="RAJ94632.1"/>
    <property type="molecule type" value="Genomic_DNA"/>
</dbReference>
<evidence type="ECO:0000313" key="3">
    <source>
        <dbReference type="EMBL" id="RUO19732.1"/>
    </source>
</evidence>
<dbReference type="RefSeq" id="WP_111570203.1">
    <property type="nucleotide sequence ID" value="NZ_PIPK01000015.1"/>
</dbReference>
<evidence type="ECO:0000256" key="1">
    <source>
        <dbReference type="SAM" id="SignalP"/>
    </source>
</evidence>